<reference evidence="1" key="1">
    <citation type="journal article" date="2014" name="Front. Microbiol.">
        <title>High frequency of phylogenetically diverse reductive dehalogenase-homologous genes in deep subseafloor sedimentary metagenomes.</title>
        <authorList>
            <person name="Kawai M."/>
            <person name="Futagami T."/>
            <person name="Toyoda A."/>
            <person name="Takaki Y."/>
            <person name="Nishi S."/>
            <person name="Hori S."/>
            <person name="Arai W."/>
            <person name="Tsubouchi T."/>
            <person name="Morono Y."/>
            <person name="Uchiyama I."/>
            <person name="Ito T."/>
            <person name="Fujiyama A."/>
            <person name="Inagaki F."/>
            <person name="Takami H."/>
        </authorList>
    </citation>
    <scope>NUCLEOTIDE SEQUENCE</scope>
    <source>
        <strain evidence="1">Expedition CK06-06</strain>
    </source>
</reference>
<dbReference type="EMBL" id="BARV01007408">
    <property type="protein sequence ID" value="GAI07578.1"/>
    <property type="molecule type" value="Genomic_DNA"/>
</dbReference>
<gene>
    <name evidence="1" type="ORF">S06H3_15092</name>
</gene>
<organism evidence="1">
    <name type="scientific">marine sediment metagenome</name>
    <dbReference type="NCBI Taxonomy" id="412755"/>
    <lineage>
        <taxon>unclassified sequences</taxon>
        <taxon>metagenomes</taxon>
        <taxon>ecological metagenomes</taxon>
    </lineage>
</organism>
<dbReference type="AlphaFoldDB" id="X1KLM2"/>
<protein>
    <submittedName>
        <fullName evidence="1">Uncharacterized protein</fullName>
    </submittedName>
</protein>
<accession>X1KLM2</accession>
<sequence length="83" mass="10042">MKKGIRKILIILSILPEKNRKNVLLYLSVFEKKYIINFVNRKGGWNFIKFSHNLKSLKIVNKLLNKHINKSKHNFWFEIIYIN</sequence>
<evidence type="ECO:0000313" key="1">
    <source>
        <dbReference type="EMBL" id="GAI07578.1"/>
    </source>
</evidence>
<name>X1KLM2_9ZZZZ</name>
<comment type="caution">
    <text evidence="1">The sequence shown here is derived from an EMBL/GenBank/DDBJ whole genome shotgun (WGS) entry which is preliminary data.</text>
</comment>
<proteinExistence type="predicted"/>